<gene>
    <name evidence="3" type="ORF">lb338_phage_142</name>
</gene>
<dbReference type="GeneID" id="7750997"/>
<dbReference type="EMBL" id="FJ822135">
    <property type="protein sequence ID" value="ACO37063.1"/>
    <property type="molecule type" value="Genomic_DNA"/>
</dbReference>
<dbReference type="InterPro" id="IPR049103">
    <property type="entry name" value="Gp67_C"/>
</dbReference>
<dbReference type="InterPro" id="IPR049102">
    <property type="entry name" value="Gp67_N"/>
</dbReference>
<dbReference type="RefSeq" id="YP_002790821.1">
    <property type="nucleotide sequence ID" value="NC_012530.1"/>
</dbReference>
<sequence>MRVEIGNKIGVVAVDKEGKPGEWRHVYKFSVDTLPYWYPLNLNYYYEYDERSKEIRFRHRNSRISAKIKGNYLNVIKWYNAGVYADNKRIEEHAHALGISSIFDDYNSLDVSKGFLKVGQLIDDLTMKVIRHHPHAFESGTGKLDIYNQEAYALKHCTKEENLEYTYLGEIYNMLCLMKKVASKNELE</sequence>
<evidence type="ECO:0000259" key="1">
    <source>
        <dbReference type="Pfam" id="PF20880"/>
    </source>
</evidence>
<organism evidence="3 4">
    <name type="scientific">Lactobacillus phage Lb338-1</name>
    <dbReference type="NCBI Taxonomy" id="2892342"/>
    <lineage>
        <taxon>Viruses</taxon>
        <taxon>Duplodnaviria</taxon>
        <taxon>Heunggongvirae</taxon>
        <taxon>Uroviricota</taxon>
        <taxon>Caudoviricetes</taxon>
        <taxon>Herelleviridae</taxon>
        <taxon>Mooreparkvirus</taxon>
        <taxon>Mooreparkvirus Lb3381</taxon>
    </lineage>
</organism>
<proteinExistence type="predicted"/>
<feature type="domain" description="Gp67 N-terminal" evidence="1">
    <location>
        <begin position="26"/>
        <end position="60"/>
    </location>
</feature>
<evidence type="ECO:0000313" key="4">
    <source>
        <dbReference type="Proteomes" id="UP000001878"/>
    </source>
</evidence>
<name>C1KFQ2_9CAUD</name>
<dbReference type="Pfam" id="PF20880">
    <property type="entry name" value="G1_gp67_N"/>
    <property type="match status" value="1"/>
</dbReference>
<protein>
    <submittedName>
        <fullName evidence="3">Uncharacterized protein</fullName>
    </submittedName>
</protein>
<reference evidence="3 4" key="1">
    <citation type="journal article" date="2009" name="Gene">
        <title>Genome of a virulent bacteriophage Lb338-1 that lyses the probiotic Lactobacillus paracasei cheese strain.</title>
        <authorList>
            <person name="Alemayehu D."/>
            <person name="Ross R.P."/>
            <person name="O'Sullivan O."/>
            <person name="Coffey A."/>
            <person name="Stanton C."/>
            <person name="Fitzgerald G.F."/>
            <person name="McAuliffe O."/>
        </authorList>
    </citation>
    <scope>NUCLEOTIDE SEQUENCE [LARGE SCALE GENOMIC DNA]</scope>
    <source>
        <strain evidence="3">Lb338-1</strain>
    </source>
</reference>
<dbReference type="Proteomes" id="UP000001878">
    <property type="component" value="Segment"/>
</dbReference>
<evidence type="ECO:0000259" key="2">
    <source>
        <dbReference type="Pfam" id="PF20881"/>
    </source>
</evidence>
<dbReference type="Pfam" id="PF20881">
    <property type="entry name" value="G1_gp67_C"/>
    <property type="match status" value="1"/>
</dbReference>
<accession>C1KFQ2</accession>
<dbReference type="KEGG" id="vg:7750997"/>
<dbReference type="OrthoDB" id="11463at10239"/>
<keyword evidence="4" id="KW-1185">Reference proteome</keyword>
<feature type="domain" description="Gp67 C-terminal" evidence="2">
    <location>
        <begin position="87"/>
        <end position="182"/>
    </location>
</feature>
<evidence type="ECO:0000313" key="3">
    <source>
        <dbReference type="EMBL" id="ACO37063.1"/>
    </source>
</evidence>